<organism evidence="1 2">
    <name type="scientific">Vairimorpha ceranae</name>
    <dbReference type="NCBI Taxonomy" id="40302"/>
    <lineage>
        <taxon>Eukaryota</taxon>
        <taxon>Fungi</taxon>
        <taxon>Fungi incertae sedis</taxon>
        <taxon>Microsporidia</taxon>
        <taxon>Nosematidae</taxon>
        <taxon>Vairimorpha</taxon>
    </lineage>
</organism>
<sequence length="42" mass="4718">MESLSQNPILKHFYTGIEPADAFTFNKINPAVTPVTHISLKF</sequence>
<proteinExistence type="predicted"/>
<keyword evidence="2" id="KW-1185">Reference proteome</keyword>
<dbReference type="GeneID" id="36320392"/>
<dbReference type="Proteomes" id="UP000034350">
    <property type="component" value="Unassembled WGS sequence"/>
</dbReference>
<accession>A0A0F9Z6P1</accession>
<dbReference type="AlphaFoldDB" id="A0A0F9Z6P1"/>
<evidence type="ECO:0000313" key="1">
    <source>
        <dbReference type="EMBL" id="KKO73604.1"/>
    </source>
</evidence>
<protein>
    <submittedName>
        <fullName evidence="1">Uncharacterized protein</fullName>
    </submittedName>
</protein>
<evidence type="ECO:0000313" key="2">
    <source>
        <dbReference type="Proteomes" id="UP000034350"/>
    </source>
</evidence>
<name>A0A0F9Z6P1_9MICR</name>
<gene>
    <name evidence="1" type="ORF">AAJ76_3940001098</name>
</gene>
<dbReference type="VEuPathDB" id="MicrosporidiaDB:AAJ76_3940001098"/>
<reference evidence="1 2" key="1">
    <citation type="journal article" date="2015" name="Environ. Microbiol.">
        <title>Genome analyses suggest the presence of polyploidy and recent human-driven expansions in eight global populations of the honeybee pathogen Nosema ceranae.</title>
        <authorList>
            <person name="Pelin A."/>
            <person name="Selman M."/>
            <person name="Aris-Brosou S."/>
            <person name="Farinelli L."/>
            <person name="Corradi N."/>
        </authorList>
    </citation>
    <scope>NUCLEOTIDE SEQUENCE [LARGE SCALE GENOMIC DNA]</scope>
    <source>
        <strain evidence="1 2">PA08 1199</strain>
    </source>
</reference>
<dbReference type="EMBL" id="JPQZ01000394">
    <property type="protein sequence ID" value="KKO73604.1"/>
    <property type="molecule type" value="Genomic_DNA"/>
</dbReference>
<dbReference type="RefSeq" id="XP_024329346.1">
    <property type="nucleotide sequence ID" value="XM_024475449.1"/>
</dbReference>
<comment type="caution">
    <text evidence="1">The sequence shown here is derived from an EMBL/GenBank/DDBJ whole genome shotgun (WGS) entry which is preliminary data.</text>
</comment>